<dbReference type="EMBL" id="CP060636">
    <property type="protein sequence ID" value="QNM11730.1"/>
    <property type="molecule type" value="Genomic_DNA"/>
</dbReference>
<dbReference type="KEGG" id="ehn:H9Q80_15990"/>
<reference evidence="2 3" key="1">
    <citation type="submission" date="2020-08" db="EMBL/GenBank/DDBJ databases">
        <authorList>
            <person name="Liu C."/>
            <person name="Sun Q."/>
        </authorList>
    </citation>
    <scope>NUCLEOTIDE SEQUENCE [LARGE SCALE GENOMIC DNA]</scope>
    <source>
        <strain evidence="2 3">NSJ-61</strain>
    </source>
</reference>
<name>A0A7G9GLP8_9FIRM</name>
<organism evidence="2 3">
    <name type="scientific">[Eubacterium] hominis</name>
    <dbReference type="NCBI Taxonomy" id="2764325"/>
    <lineage>
        <taxon>Bacteria</taxon>
        <taxon>Bacillati</taxon>
        <taxon>Bacillota</taxon>
        <taxon>Erysipelotrichia</taxon>
        <taxon>Erysipelotrichales</taxon>
        <taxon>Erysipelotrichaceae</taxon>
        <taxon>Amedibacillus</taxon>
    </lineage>
</organism>
<keyword evidence="1" id="KW-0472">Membrane</keyword>
<dbReference type="SUPFAM" id="SSF53187">
    <property type="entry name" value="Zn-dependent exopeptidases"/>
    <property type="match status" value="1"/>
</dbReference>
<keyword evidence="1" id="KW-1133">Transmembrane helix</keyword>
<protein>
    <submittedName>
        <fullName evidence="2">Stage II sporulation protein P</fullName>
    </submittedName>
</protein>
<dbReference type="Pfam" id="PF07454">
    <property type="entry name" value="SpoIIP"/>
    <property type="match status" value="1"/>
</dbReference>
<dbReference type="InterPro" id="IPR010897">
    <property type="entry name" value="Spore_II_P"/>
</dbReference>
<feature type="transmembrane region" description="Helical" evidence="1">
    <location>
        <begin position="7"/>
        <end position="24"/>
    </location>
</feature>
<keyword evidence="1" id="KW-0812">Transmembrane</keyword>
<dbReference type="RefSeq" id="WP_117452161.1">
    <property type="nucleotide sequence ID" value="NZ_CP060636.1"/>
</dbReference>
<dbReference type="NCBIfam" id="TIGR02867">
    <property type="entry name" value="spore_II_P"/>
    <property type="match status" value="1"/>
</dbReference>
<dbReference type="Proteomes" id="UP000515856">
    <property type="component" value="Chromosome"/>
</dbReference>
<evidence type="ECO:0000256" key="1">
    <source>
        <dbReference type="SAM" id="Phobius"/>
    </source>
</evidence>
<sequence>MKATWKILIKLVLIGCIFYITPFYDTCIQMLGQTNIKTFAYEQKTIDPSISIKDELNVMSSHQVKKAEKDDVIKVETTQENPVVVPTPKSEETKKQKTVYIYDTHQKEDYADGKGVMDAAADLGKHLEEKGIKVVLETHSFQNYMDAHGMNYNQSYLVSNKYLQDALVNYGGFDLCIDLHRDSVPRSAAVLEANGKTYAKAMMVVGSLATYHDSSAKISSTLTDIMNKKVNGIMKGVMTREAYYNQQVANGIVLIEVGAEVNSFKEITNTTKVLADSIYDMLMKGES</sequence>
<gene>
    <name evidence="2" type="ORF">H9Q80_15990</name>
</gene>
<dbReference type="AlphaFoldDB" id="A0A7G9GLP8"/>
<keyword evidence="3" id="KW-1185">Reference proteome</keyword>
<accession>A0A7G9GLP8</accession>
<proteinExistence type="predicted"/>
<evidence type="ECO:0000313" key="3">
    <source>
        <dbReference type="Proteomes" id="UP000515856"/>
    </source>
</evidence>
<evidence type="ECO:0000313" key="2">
    <source>
        <dbReference type="EMBL" id="QNM11730.1"/>
    </source>
</evidence>